<accession>A0A384J6X8</accession>
<dbReference type="SUPFAM" id="SSF160443">
    <property type="entry name" value="SMR domain-like"/>
    <property type="match status" value="1"/>
</dbReference>
<dbReference type="VEuPathDB" id="FungiDB:Bcin01g07610"/>
<evidence type="ECO:0000313" key="10">
    <source>
        <dbReference type="Proteomes" id="UP000001798"/>
    </source>
</evidence>
<dbReference type="GO" id="GO:0005634">
    <property type="term" value="C:nucleus"/>
    <property type="evidence" value="ECO:0007669"/>
    <property type="project" value="TreeGrafter"/>
</dbReference>
<evidence type="ECO:0000313" key="9">
    <source>
        <dbReference type="EMBL" id="ATZ46094.1"/>
    </source>
</evidence>
<dbReference type="GO" id="GO:0003723">
    <property type="term" value="F:RNA binding"/>
    <property type="evidence" value="ECO:0007669"/>
    <property type="project" value="InterPro"/>
</dbReference>
<dbReference type="EMBL" id="CP009805">
    <property type="protein sequence ID" value="ATZ46094.1"/>
    <property type="molecule type" value="Genomic_DNA"/>
</dbReference>
<dbReference type="Gene3D" id="3.30.1370.110">
    <property type="match status" value="1"/>
</dbReference>
<keyword evidence="4 5" id="KW-0862">Zinc</keyword>
<feature type="region of interest" description="Disordered" evidence="6">
    <location>
        <begin position="385"/>
        <end position="507"/>
    </location>
</feature>
<feature type="compositionally biased region" description="Low complexity" evidence="6">
    <location>
        <begin position="489"/>
        <end position="502"/>
    </location>
</feature>
<gene>
    <name evidence="9" type="ORF">BCIN_01g07610</name>
</gene>
<feature type="zinc finger region" description="C3H1-type" evidence="5">
    <location>
        <begin position="281"/>
        <end position="308"/>
    </location>
</feature>
<proteinExistence type="predicted"/>
<feature type="region of interest" description="Disordered" evidence="6">
    <location>
        <begin position="719"/>
        <end position="738"/>
    </location>
</feature>
<evidence type="ECO:0000256" key="6">
    <source>
        <dbReference type="SAM" id="MobiDB-lite"/>
    </source>
</evidence>
<sequence length="738" mass="80176">MVADDTYEICLPILEDATLEDEDKTDKLEDLLKSETTMTGTVLENAVLDVLWRYRESAANAANSPPAMRHTVLRRPSPAPWQIPRVGTPLSSSPRLGVSPLAPHGFMPQSFSRTKSIQGSPFTSPRPSPRLAFSSPAIPHSPNLNAYEFPTDTSPTQDIYGDYGSENVDWLVNDDAVSITSSSIGGSGLNAAAAEYISPQQSDMSSHEMLRSIFGPSKSVEEIEAALALHGYDLSATIAAFMDSQSAEAAVQADGDGTKAILIGKSMAADVPRPNTPAGQQRSGVVCRFWLSTGQCLRADCRFSHDLSNHICKYWVMGNCLAGDTCIFSHDPSSFMSRLSLEGGSTPPTSNAQPSFQFQDYNAFPSLQSMQEQWPNSYSSSNAFSNYQQGGFTPPPGFKSLQGYNSDGSQRSRPSSRARDAPIAPALDDTEAFPSLGAVSTKGKKHHGKRGGHGHNHKENNSPSSLADVVKLSPSPGPGMMQEKKKIGRNGSSNNVRNGENSAAAQAISPPQHIPWLETGERANKAYLKARQDAIKHGGLRNKFLQSAAQAWNRNDARAAKALSLRGQSENDLMRKAHREAARELYEERNKSNSPNAELYVDLHGLHPEEAVEYLERVLLDNSKESRPVYAITGTGHHSKNGKDKVGKAIRTFLNEWRYAYREFSVPGDRNNVGGILGIDARSYDKTLSRESNGVDGSKEEVDILSQGHEIGGGKIKLLVRNQDRSQDVPKGPSGKGR</sequence>
<dbReference type="InterPro" id="IPR036855">
    <property type="entry name" value="Znf_CCCH_sf"/>
</dbReference>
<dbReference type="InterPro" id="IPR013899">
    <property type="entry name" value="DUF1771"/>
</dbReference>
<dbReference type="PANTHER" id="PTHR13119:SF12">
    <property type="entry name" value="PROTEIN SUPPRESSOR OF SABLE"/>
    <property type="match status" value="1"/>
</dbReference>
<evidence type="ECO:0000259" key="7">
    <source>
        <dbReference type="PROSITE" id="PS50103"/>
    </source>
</evidence>
<feature type="domain" description="C3H1-type" evidence="7">
    <location>
        <begin position="281"/>
        <end position="308"/>
    </location>
</feature>
<name>A0A384J6X8_BOTFB</name>
<dbReference type="InterPro" id="IPR036063">
    <property type="entry name" value="Smr_dom_sf"/>
</dbReference>
<dbReference type="RefSeq" id="XP_001561104.1">
    <property type="nucleotide sequence ID" value="XM_001561054.2"/>
</dbReference>
<organism evidence="9 10">
    <name type="scientific">Botryotinia fuckeliana (strain B05.10)</name>
    <name type="common">Noble rot fungus</name>
    <name type="synonym">Botrytis cinerea</name>
    <dbReference type="NCBI Taxonomy" id="332648"/>
    <lineage>
        <taxon>Eukaryota</taxon>
        <taxon>Fungi</taxon>
        <taxon>Dikarya</taxon>
        <taxon>Ascomycota</taxon>
        <taxon>Pezizomycotina</taxon>
        <taxon>Leotiomycetes</taxon>
        <taxon>Helotiales</taxon>
        <taxon>Sclerotiniaceae</taxon>
        <taxon>Botrytis</taxon>
    </lineage>
</organism>
<evidence type="ECO:0000256" key="4">
    <source>
        <dbReference type="ARBA" id="ARBA00022833"/>
    </source>
</evidence>
<dbReference type="InterPro" id="IPR002625">
    <property type="entry name" value="Smr_dom"/>
</dbReference>
<dbReference type="SUPFAM" id="SSF90229">
    <property type="entry name" value="CCCH zinc finger"/>
    <property type="match status" value="1"/>
</dbReference>
<dbReference type="InterPro" id="IPR045124">
    <property type="entry name" value="Su(sable)-like"/>
</dbReference>
<evidence type="ECO:0000256" key="3">
    <source>
        <dbReference type="ARBA" id="ARBA00022771"/>
    </source>
</evidence>
<evidence type="ECO:0000259" key="8">
    <source>
        <dbReference type="PROSITE" id="PS50828"/>
    </source>
</evidence>
<dbReference type="Pfam" id="PF14608">
    <property type="entry name" value="zf-CCCH_2"/>
    <property type="match status" value="2"/>
</dbReference>
<protein>
    <recommendedName>
        <fullName evidence="11">CCCH zinc finger and SMR domain-containing protein</fullName>
    </recommendedName>
</protein>
<keyword evidence="1 5" id="KW-0479">Metal-binding</keyword>
<dbReference type="Pfam" id="PF08590">
    <property type="entry name" value="DUF1771"/>
    <property type="match status" value="1"/>
</dbReference>
<reference evidence="9 10" key="2">
    <citation type="journal article" date="2012" name="Eukaryot. Cell">
        <title>Genome update of Botrytis cinerea strains B05.10 and T4.</title>
        <authorList>
            <person name="Staats M."/>
            <person name="van Kan J.A."/>
        </authorList>
    </citation>
    <scope>NUCLEOTIDE SEQUENCE [LARGE SCALE GENOMIC DNA]</scope>
    <source>
        <strain evidence="9 10">B05.10</strain>
    </source>
</reference>
<reference evidence="9 10" key="3">
    <citation type="journal article" date="2017" name="Mol. Plant Pathol.">
        <title>A gapless genome sequence of the fungus Botrytis cinerea.</title>
        <authorList>
            <person name="Van Kan J.A."/>
            <person name="Stassen J.H."/>
            <person name="Mosbach A."/>
            <person name="Van Der Lee T.A."/>
            <person name="Faino L."/>
            <person name="Farmer A.D."/>
            <person name="Papasotiriou D.G."/>
            <person name="Zhou S."/>
            <person name="Seidl M.F."/>
            <person name="Cottam E."/>
            <person name="Edel D."/>
            <person name="Hahn M."/>
            <person name="Schwartz D.C."/>
            <person name="Dietrich R.A."/>
            <person name="Widdison S."/>
            <person name="Scalliet G."/>
        </authorList>
    </citation>
    <scope>NUCLEOTIDE SEQUENCE [LARGE SCALE GENOMIC DNA]</scope>
    <source>
        <strain evidence="9 10">B05.10</strain>
    </source>
</reference>
<dbReference type="OrthoDB" id="3247158at2759"/>
<evidence type="ECO:0000256" key="2">
    <source>
        <dbReference type="ARBA" id="ARBA00022737"/>
    </source>
</evidence>
<dbReference type="GO" id="GO:0008270">
    <property type="term" value="F:zinc ion binding"/>
    <property type="evidence" value="ECO:0007669"/>
    <property type="project" value="UniProtKB-KW"/>
</dbReference>
<keyword evidence="3 5" id="KW-0863">Zinc-finger</keyword>
<dbReference type="PROSITE" id="PS50103">
    <property type="entry name" value="ZF_C3H1"/>
    <property type="match status" value="2"/>
</dbReference>
<dbReference type="SMART" id="SM00463">
    <property type="entry name" value="SMR"/>
    <property type="match status" value="1"/>
</dbReference>
<dbReference type="SMART" id="SM01162">
    <property type="entry name" value="DUF1771"/>
    <property type="match status" value="1"/>
</dbReference>
<reference evidence="9 10" key="1">
    <citation type="journal article" date="2011" name="PLoS Genet.">
        <title>Genomic analysis of the necrotrophic fungal pathogens Sclerotinia sclerotiorum and Botrytis cinerea.</title>
        <authorList>
            <person name="Amselem J."/>
            <person name="Cuomo C.A."/>
            <person name="van Kan J.A."/>
            <person name="Viaud M."/>
            <person name="Benito E.P."/>
            <person name="Couloux A."/>
            <person name="Coutinho P.M."/>
            <person name="de Vries R.P."/>
            <person name="Dyer P.S."/>
            <person name="Fillinger S."/>
            <person name="Fournier E."/>
            <person name="Gout L."/>
            <person name="Hahn M."/>
            <person name="Kohn L."/>
            <person name="Lapalu N."/>
            <person name="Plummer K.M."/>
            <person name="Pradier J.M."/>
            <person name="Quevillon E."/>
            <person name="Sharon A."/>
            <person name="Simon A."/>
            <person name="ten Have A."/>
            <person name="Tudzynski B."/>
            <person name="Tudzynski P."/>
            <person name="Wincker P."/>
            <person name="Andrew M."/>
            <person name="Anthouard V."/>
            <person name="Beever R.E."/>
            <person name="Beffa R."/>
            <person name="Benoit I."/>
            <person name="Bouzid O."/>
            <person name="Brault B."/>
            <person name="Chen Z."/>
            <person name="Choquer M."/>
            <person name="Collemare J."/>
            <person name="Cotton P."/>
            <person name="Danchin E.G."/>
            <person name="Da Silva C."/>
            <person name="Gautier A."/>
            <person name="Giraud C."/>
            <person name="Giraud T."/>
            <person name="Gonzalez C."/>
            <person name="Grossetete S."/>
            <person name="Guldener U."/>
            <person name="Henrissat B."/>
            <person name="Howlett B.J."/>
            <person name="Kodira C."/>
            <person name="Kretschmer M."/>
            <person name="Lappartient A."/>
            <person name="Leroch M."/>
            <person name="Levis C."/>
            <person name="Mauceli E."/>
            <person name="Neuveglise C."/>
            <person name="Oeser B."/>
            <person name="Pearson M."/>
            <person name="Poulain J."/>
            <person name="Poussereau N."/>
            <person name="Quesneville H."/>
            <person name="Rascle C."/>
            <person name="Schumacher J."/>
            <person name="Segurens B."/>
            <person name="Sexton A."/>
            <person name="Silva E."/>
            <person name="Sirven C."/>
            <person name="Soanes D.M."/>
            <person name="Talbot N.J."/>
            <person name="Templeton M."/>
            <person name="Yandava C."/>
            <person name="Yarden O."/>
            <person name="Zeng Q."/>
            <person name="Rollins J.A."/>
            <person name="Lebrun M.H."/>
            <person name="Dickman M."/>
        </authorList>
    </citation>
    <scope>NUCLEOTIDE SEQUENCE [LARGE SCALE GENOMIC DNA]</scope>
    <source>
        <strain evidence="9 10">B05.10</strain>
    </source>
</reference>
<feature type="domain" description="Smr" evidence="8">
    <location>
        <begin position="601"/>
        <end position="682"/>
    </location>
</feature>
<evidence type="ECO:0000256" key="1">
    <source>
        <dbReference type="ARBA" id="ARBA00022723"/>
    </source>
</evidence>
<dbReference type="Gene3D" id="4.10.1000.10">
    <property type="entry name" value="Zinc finger, CCCH-type"/>
    <property type="match status" value="1"/>
</dbReference>
<keyword evidence="2" id="KW-0677">Repeat</keyword>
<feature type="zinc finger region" description="C3H1-type" evidence="5">
    <location>
        <begin position="311"/>
        <end position="333"/>
    </location>
</feature>
<dbReference type="OMA" id="RQDAIKH"/>
<dbReference type="FunFam" id="3.30.1370.110:FF:000002">
    <property type="entry name" value="CCCH zinc finger and SMR domain protein"/>
    <property type="match status" value="1"/>
</dbReference>
<dbReference type="GO" id="GO:0045892">
    <property type="term" value="P:negative regulation of DNA-templated transcription"/>
    <property type="evidence" value="ECO:0007669"/>
    <property type="project" value="InterPro"/>
</dbReference>
<dbReference type="Proteomes" id="UP000001798">
    <property type="component" value="Chromosome 1"/>
</dbReference>
<feature type="compositionally biased region" description="Basic residues" evidence="6">
    <location>
        <begin position="442"/>
        <end position="456"/>
    </location>
</feature>
<evidence type="ECO:0008006" key="11">
    <source>
        <dbReference type="Google" id="ProtNLM"/>
    </source>
</evidence>
<feature type="domain" description="C3H1-type" evidence="7">
    <location>
        <begin position="311"/>
        <end position="333"/>
    </location>
</feature>
<dbReference type="GeneID" id="5441751"/>
<evidence type="ECO:0000256" key="5">
    <source>
        <dbReference type="PROSITE-ProRule" id="PRU00723"/>
    </source>
</evidence>
<dbReference type="PROSITE" id="PS50828">
    <property type="entry name" value="SMR"/>
    <property type="match status" value="1"/>
</dbReference>
<dbReference type="AlphaFoldDB" id="A0A384J6X8"/>
<dbReference type="KEGG" id="bfu:BCIN_01g07610"/>
<keyword evidence="10" id="KW-1185">Reference proteome</keyword>
<dbReference type="SMART" id="SM00356">
    <property type="entry name" value="ZnF_C3H1"/>
    <property type="match status" value="2"/>
</dbReference>
<feature type="compositionally biased region" description="Low complexity" evidence="6">
    <location>
        <begin position="409"/>
        <end position="426"/>
    </location>
</feature>
<dbReference type="PANTHER" id="PTHR13119">
    <property type="entry name" value="ZINC FINGER CCCH DOMAIN-CONTAINING PROTEI"/>
    <property type="match status" value="1"/>
</dbReference>
<dbReference type="InterPro" id="IPR000571">
    <property type="entry name" value="Znf_CCCH"/>
</dbReference>